<accession>A0A4D7Z731</accession>
<dbReference type="EMBL" id="CP039925">
    <property type="protein sequence ID" value="QCL98243.1"/>
    <property type="molecule type" value="Genomic_DNA"/>
</dbReference>
<geneLocation type="plasmid" evidence="5">
    <name>patcfbp7129b</name>
</geneLocation>
<dbReference type="InterPro" id="IPR050807">
    <property type="entry name" value="TransReg_Diox_bact_type"/>
</dbReference>
<reference evidence="4 5" key="1">
    <citation type="submission" date="2019-04" db="EMBL/GenBank/DDBJ databases">
        <title>Complete genome sequence of Agrobacterium tumefaciens CFBP7129.</title>
        <authorList>
            <person name="Haryono M."/>
            <person name="Lin Y.-C."/>
            <person name="Lai E.-M."/>
            <person name="Kuo C.-H."/>
        </authorList>
    </citation>
    <scope>NUCLEOTIDE SEQUENCE [LARGE SCALE GENOMIC DNA]</scope>
    <source>
        <strain evidence="4 5">CFBP7129</strain>
        <plasmid evidence="5">patcfbp7129b</plasmid>
    </source>
</reference>
<dbReference type="Gene3D" id="1.10.260.40">
    <property type="entry name" value="lambda repressor-like DNA-binding domains"/>
    <property type="match status" value="1"/>
</dbReference>
<evidence type="ECO:0000313" key="4">
    <source>
        <dbReference type="EMBL" id="QCL98243.1"/>
    </source>
</evidence>
<dbReference type="AlphaFoldDB" id="A0A4D7Z731"/>
<dbReference type="SMART" id="SM00530">
    <property type="entry name" value="HTH_XRE"/>
    <property type="match status" value="1"/>
</dbReference>
<sequence>MVTSIPPKATETNSPPACSPVDAHVGRQIRVWRILAGKSRTELAAAVGISRQQIQKYETGRNRVSASTLYVIAGALNVTVGQLFDGLPPTKDLGSLFASEEVSDPPSEMRFLLGHLMRLSPRLRGRVAALIHALARDEERSDGAGSGFFTLRNRACR</sequence>
<dbReference type="PANTHER" id="PTHR46797">
    <property type="entry name" value="HTH-TYPE TRANSCRIPTIONAL REGULATOR"/>
    <property type="match status" value="1"/>
</dbReference>
<dbReference type="GO" id="GO:0005829">
    <property type="term" value="C:cytosol"/>
    <property type="evidence" value="ECO:0007669"/>
    <property type="project" value="TreeGrafter"/>
</dbReference>
<organism evidence="4 5">
    <name type="scientific">Agrobacterium tumefaciens</name>
    <dbReference type="NCBI Taxonomy" id="358"/>
    <lineage>
        <taxon>Bacteria</taxon>
        <taxon>Pseudomonadati</taxon>
        <taxon>Pseudomonadota</taxon>
        <taxon>Alphaproteobacteria</taxon>
        <taxon>Hyphomicrobiales</taxon>
        <taxon>Rhizobiaceae</taxon>
        <taxon>Rhizobium/Agrobacterium group</taxon>
        <taxon>Agrobacterium</taxon>
        <taxon>Agrobacterium tumefaciens complex</taxon>
    </lineage>
</organism>
<dbReference type="Pfam" id="PF01381">
    <property type="entry name" value="HTH_3"/>
    <property type="match status" value="1"/>
</dbReference>
<gene>
    <name evidence="4" type="ORF">CFBP7129_29185</name>
</gene>
<dbReference type="CDD" id="cd00093">
    <property type="entry name" value="HTH_XRE"/>
    <property type="match status" value="1"/>
</dbReference>
<feature type="domain" description="HTH cro/C1-type" evidence="3">
    <location>
        <begin position="29"/>
        <end position="83"/>
    </location>
</feature>
<evidence type="ECO:0000256" key="2">
    <source>
        <dbReference type="SAM" id="MobiDB-lite"/>
    </source>
</evidence>
<dbReference type="RefSeq" id="WP_137006492.1">
    <property type="nucleotide sequence ID" value="NZ_CP039925.1"/>
</dbReference>
<evidence type="ECO:0000256" key="1">
    <source>
        <dbReference type="ARBA" id="ARBA00023125"/>
    </source>
</evidence>
<feature type="region of interest" description="Disordered" evidence="2">
    <location>
        <begin position="1"/>
        <end position="20"/>
    </location>
</feature>
<dbReference type="InterPro" id="IPR010982">
    <property type="entry name" value="Lambda_DNA-bd_dom_sf"/>
</dbReference>
<dbReference type="GO" id="GO:0003677">
    <property type="term" value="F:DNA binding"/>
    <property type="evidence" value="ECO:0007669"/>
    <property type="project" value="UniProtKB-KW"/>
</dbReference>
<dbReference type="InterPro" id="IPR001387">
    <property type="entry name" value="Cro/C1-type_HTH"/>
</dbReference>
<keyword evidence="4" id="KW-0614">Plasmid</keyword>
<dbReference type="Proteomes" id="UP000298649">
    <property type="component" value="Plasmid pAtCFBP7129b"/>
</dbReference>
<dbReference type="SUPFAM" id="SSF47413">
    <property type="entry name" value="lambda repressor-like DNA-binding domains"/>
    <property type="match status" value="1"/>
</dbReference>
<dbReference type="PROSITE" id="PS50943">
    <property type="entry name" value="HTH_CROC1"/>
    <property type="match status" value="1"/>
</dbReference>
<evidence type="ECO:0000259" key="3">
    <source>
        <dbReference type="PROSITE" id="PS50943"/>
    </source>
</evidence>
<evidence type="ECO:0000313" key="5">
    <source>
        <dbReference type="Proteomes" id="UP000298649"/>
    </source>
</evidence>
<name>A0A4D7Z731_AGRTU</name>
<dbReference type="PANTHER" id="PTHR46797:SF1">
    <property type="entry name" value="METHYLPHOSPHONATE SYNTHASE"/>
    <property type="match status" value="1"/>
</dbReference>
<proteinExistence type="predicted"/>
<keyword evidence="1" id="KW-0238">DNA-binding</keyword>
<protein>
    <submittedName>
        <fullName evidence="4">Helix-turn-helix transcriptional regulator</fullName>
    </submittedName>
</protein>
<dbReference type="GO" id="GO:0003700">
    <property type="term" value="F:DNA-binding transcription factor activity"/>
    <property type="evidence" value="ECO:0007669"/>
    <property type="project" value="TreeGrafter"/>
</dbReference>